<dbReference type="Proteomes" id="UP000242642">
    <property type="component" value="Unassembled WGS sequence"/>
</dbReference>
<accession>A0A1I0A0U5</accession>
<dbReference type="RefSeq" id="WP_177168569.1">
    <property type="nucleotide sequence ID" value="NZ_FOHV01000004.1"/>
</dbReference>
<keyword evidence="3" id="KW-1185">Reference proteome</keyword>
<name>A0A1I0A0U5_9GAMM</name>
<dbReference type="EMBL" id="FOHV01000004">
    <property type="protein sequence ID" value="SES87290.1"/>
    <property type="molecule type" value="Genomic_DNA"/>
</dbReference>
<dbReference type="STRING" id="1123402.SAMN02583745_00782"/>
<gene>
    <name evidence="2" type="ORF">SAMN02583745_00782</name>
</gene>
<dbReference type="InterPro" id="IPR031807">
    <property type="entry name" value="HicB-like"/>
</dbReference>
<evidence type="ECO:0000259" key="1">
    <source>
        <dbReference type="Pfam" id="PF15919"/>
    </source>
</evidence>
<evidence type="ECO:0000313" key="3">
    <source>
        <dbReference type="Proteomes" id="UP000242642"/>
    </source>
</evidence>
<organism evidence="2 3">
    <name type="scientific">Thorsellia anophelis DSM 18579</name>
    <dbReference type="NCBI Taxonomy" id="1123402"/>
    <lineage>
        <taxon>Bacteria</taxon>
        <taxon>Pseudomonadati</taxon>
        <taxon>Pseudomonadota</taxon>
        <taxon>Gammaproteobacteria</taxon>
        <taxon>Enterobacterales</taxon>
        <taxon>Thorselliaceae</taxon>
        <taxon>Thorsellia</taxon>
    </lineage>
</organism>
<dbReference type="AlphaFoldDB" id="A0A1I0A0U5"/>
<sequence length="96" mass="11103">MLGFFFELLVEKDDDILQPGNVSEHLKNDSDGIYEDGQWLNISIDKSMYDAKFEIINITLPHRLIYQILNQKLSTRLGGTFFLVPLEKSNKKLTLN</sequence>
<feature type="domain" description="HicB-like antitoxin of toxin-antitoxin system" evidence="1">
    <location>
        <begin position="4"/>
        <end position="68"/>
    </location>
</feature>
<protein>
    <submittedName>
        <fullName evidence="2">HicB_like antitoxin of toxin-antitoxin system</fullName>
    </submittedName>
</protein>
<evidence type="ECO:0000313" key="2">
    <source>
        <dbReference type="EMBL" id="SES87290.1"/>
    </source>
</evidence>
<proteinExistence type="predicted"/>
<dbReference type="Pfam" id="PF15919">
    <property type="entry name" value="HicB_lk_antitox"/>
    <property type="match status" value="1"/>
</dbReference>
<reference evidence="3" key="1">
    <citation type="submission" date="2016-10" db="EMBL/GenBank/DDBJ databases">
        <authorList>
            <person name="Varghese N."/>
            <person name="Submissions S."/>
        </authorList>
    </citation>
    <scope>NUCLEOTIDE SEQUENCE [LARGE SCALE GENOMIC DNA]</scope>
    <source>
        <strain evidence="3">DSM 18579</strain>
    </source>
</reference>